<evidence type="ECO:0000256" key="1">
    <source>
        <dbReference type="SAM" id="MobiDB-lite"/>
    </source>
</evidence>
<evidence type="ECO:0008006" key="5">
    <source>
        <dbReference type="Google" id="ProtNLM"/>
    </source>
</evidence>
<comment type="caution">
    <text evidence="3">The sequence shown here is derived from an EMBL/GenBank/DDBJ whole genome shotgun (WGS) entry which is preliminary data.</text>
</comment>
<name>A0A9X2E169_9NOCA</name>
<dbReference type="Gene3D" id="1.25.40.10">
    <property type="entry name" value="Tetratricopeptide repeat domain"/>
    <property type="match status" value="1"/>
</dbReference>
<protein>
    <recommendedName>
        <fullName evidence="5">Tetratricopeptide repeat protein</fullName>
    </recommendedName>
</protein>
<sequence length="574" mass="63240">MTARESPRDEPSLEVVAKSSAWQGFLSGATVIATSMLLEIISKLLESWVGESGVLSSLSYWLSRIAVLVVVLAAGYVLWRRLSAVRERMRAERELRLTADLVPPGPAPPTMPGPPAPPRVDPGLNGDIVAAVLRELPFDRYAAAALYDTVSAMLVVWRRVPQAWPAEQRSATAVIADLVRTGALRHGEHDRLVRTAVPERPARAEVLASLEWEAALPSLLRHHADRATRWAAALDSAHLASGARRWFEQEQDQLRTLIARTAAHAADFAPSLLDAAIPELTRIVDALDLWSVRDGSESANRAVLQALPPLIPRSRYPLEYELARIRTGHPVPTSHISWLHPYKAALAARADTLRALALLESPPPNQPDLKKEGGERNTPPVAADEAVRLLERAWRRLPRRDVAGEVGALIDLGVLHLREGRLGVARDRLDAARVLAEAGRDPAGAAHAVETSGVMWWARGERRRALRSWQRALRTYRELDHRLGIARCLQHLGSALVIAPEYGALLLPEDTDRAQVVRQAAGWLAECERLRRHPPGHHDPTCLASRYRDLARAAVGEPLPTGIDRWPSAEPDHL</sequence>
<dbReference type="Proteomes" id="UP001139157">
    <property type="component" value="Unassembled WGS sequence"/>
</dbReference>
<reference evidence="3" key="1">
    <citation type="submission" date="2022-06" db="EMBL/GenBank/DDBJ databases">
        <title>Novel species in genus nocardia.</title>
        <authorList>
            <person name="Li F."/>
        </authorList>
    </citation>
    <scope>NUCLEOTIDE SEQUENCE</scope>
    <source>
        <strain evidence="3">CDC141</strain>
    </source>
</reference>
<gene>
    <name evidence="3" type="ORF">NDR86_02295</name>
</gene>
<dbReference type="AlphaFoldDB" id="A0A9X2E169"/>
<dbReference type="EMBL" id="JAMRXG010000001">
    <property type="protein sequence ID" value="MCM6772302.1"/>
    <property type="molecule type" value="Genomic_DNA"/>
</dbReference>
<feature type="region of interest" description="Disordered" evidence="1">
    <location>
        <begin position="359"/>
        <end position="379"/>
    </location>
</feature>
<dbReference type="InterPro" id="IPR011990">
    <property type="entry name" value="TPR-like_helical_dom_sf"/>
</dbReference>
<keyword evidence="4" id="KW-1185">Reference proteome</keyword>
<evidence type="ECO:0000313" key="3">
    <source>
        <dbReference type="EMBL" id="MCM6772302.1"/>
    </source>
</evidence>
<organism evidence="3 4">
    <name type="scientific">Nocardia pulmonis</name>
    <dbReference type="NCBI Taxonomy" id="2951408"/>
    <lineage>
        <taxon>Bacteria</taxon>
        <taxon>Bacillati</taxon>
        <taxon>Actinomycetota</taxon>
        <taxon>Actinomycetes</taxon>
        <taxon>Mycobacteriales</taxon>
        <taxon>Nocardiaceae</taxon>
        <taxon>Nocardia</taxon>
    </lineage>
</organism>
<keyword evidence="2" id="KW-1133">Transmembrane helix</keyword>
<dbReference type="RefSeq" id="WP_251909165.1">
    <property type="nucleotide sequence ID" value="NZ_JAMRXG010000001.1"/>
</dbReference>
<feature type="transmembrane region" description="Helical" evidence="2">
    <location>
        <begin position="61"/>
        <end position="79"/>
    </location>
</feature>
<feature type="transmembrane region" description="Helical" evidence="2">
    <location>
        <begin position="21"/>
        <end position="41"/>
    </location>
</feature>
<evidence type="ECO:0000313" key="4">
    <source>
        <dbReference type="Proteomes" id="UP001139157"/>
    </source>
</evidence>
<feature type="compositionally biased region" description="Pro residues" evidence="1">
    <location>
        <begin position="103"/>
        <end position="119"/>
    </location>
</feature>
<evidence type="ECO:0000256" key="2">
    <source>
        <dbReference type="SAM" id="Phobius"/>
    </source>
</evidence>
<feature type="region of interest" description="Disordered" evidence="1">
    <location>
        <begin position="100"/>
        <end position="119"/>
    </location>
</feature>
<proteinExistence type="predicted"/>
<dbReference type="SUPFAM" id="SSF48452">
    <property type="entry name" value="TPR-like"/>
    <property type="match status" value="1"/>
</dbReference>
<keyword evidence="2" id="KW-0472">Membrane</keyword>
<keyword evidence="2" id="KW-0812">Transmembrane</keyword>
<accession>A0A9X2E169</accession>